<protein>
    <submittedName>
        <fullName evidence="2">Type II secretion system protein</fullName>
    </submittedName>
</protein>
<keyword evidence="1" id="KW-0472">Membrane</keyword>
<dbReference type="AlphaFoldDB" id="A0A5B8Z6S0"/>
<evidence type="ECO:0000313" key="3">
    <source>
        <dbReference type="Proteomes" id="UP000321555"/>
    </source>
</evidence>
<keyword evidence="1" id="KW-1133">Transmembrane helix</keyword>
<dbReference type="PIRSF" id="PIRSF021292">
    <property type="entry name" value="Competence_ComGD"/>
    <property type="match status" value="1"/>
</dbReference>
<name>A0A5B8Z6S0_CYTDA</name>
<dbReference type="InterPro" id="IPR016785">
    <property type="entry name" value="ComGD"/>
</dbReference>
<keyword evidence="1" id="KW-0812">Transmembrane</keyword>
<evidence type="ECO:0000256" key="1">
    <source>
        <dbReference type="SAM" id="Phobius"/>
    </source>
</evidence>
<dbReference type="GO" id="GO:0030420">
    <property type="term" value="P:establishment of competence for transformation"/>
    <property type="evidence" value="ECO:0007669"/>
    <property type="project" value="InterPro"/>
</dbReference>
<feature type="transmembrane region" description="Helical" evidence="1">
    <location>
        <begin position="6"/>
        <end position="31"/>
    </location>
</feature>
<dbReference type="OrthoDB" id="1653576at2"/>
<dbReference type="Proteomes" id="UP000321555">
    <property type="component" value="Chromosome"/>
</dbReference>
<reference evidence="3" key="1">
    <citation type="submission" date="2019-08" db="EMBL/GenBank/DDBJ databases">
        <authorList>
            <person name="Zheng X."/>
        </authorList>
    </citation>
    <scope>NUCLEOTIDE SEQUENCE [LARGE SCALE GENOMIC DNA]</scope>
    <source>
        <strain evidence="3">FJAT-25496</strain>
    </source>
</reference>
<organism evidence="2 3">
    <name type="scientific">Cytobacillus dafuensis</name>
    <name type="common">Bacillus dafuensis</name>
    <dbReference type="NCBI Taxonomy" id="1742359"/>
    <lineage>
        <taxon>Bacteria</taxon>
        <taxon>Bacillati</taxon>
        <taxon>Bacillota</taxon>
        <taxon>Bacilli</taxon>
        <taxon>Bacillales</taxon>
        <taxon>Bacillaceae</taxon>
        <taxon>Cytobacillus</taxon>
    </lineage>
</organism>
<dbReference type="EMBL" id="CP042593">
    <property type="protein sequence ID" value="QED48617.1"/>
    <property type="molecule type" value="Genomic_DNA"/>
</dbReference>
<dbReference type="RefSeq" id="WP_057771550.1">
    <property type="nucleotide sequence ID" value="NZ_CP042593.1"/>
</dbReference>
<keyword evidence="3" id="KW-1185">Reference proteome</keyword>
<sequence>MRSREAGFTLIESLFVLSVFFVITSFSVFLLKPQFSSIEKQQFFSQLKSDFLFAQQYAISHQTEVIVYFPIEYDAYYIHEKLSSQYLIEREIPERIKIQPGSMKLFFQFQADGNISKFGSFWIFIDKERYKFTFLIGKGRFYVQKE</sequence>
<dbReference type="STRING" id="1742359.GCA_001439625_02353"/>
<dbReference type="NCBIfam" id="NF040982">
    <property type="entry name" value="ComGD"/>
    <property type="match status" value="1"/>
</dbReference>
<evidence type="ECO:0000313" key="2">
    <source>
        <dbReference type="EMBL" id="QED48617.1"/>
    </source>
</evidence>
<dbReference type="KEGG" id="bda:FSZ17_15945"/>
<proteinExistence type="predicted"/>
<gene>
    <name evidence="2" type="ORF">FSZ17_15945</name>
</gene>
<accession>A0A5B8Z6S0</accession>